<evidence type="ECO:0000313" key="3">
    <source>
        <dbReference type="EMBL" id="QWE81370.1"/>
    </source>
</evidence>
<dbReference type="EMBL" id="CP071706">
    <property type="protein sequence ID" value="QWE81370.1"/>
    <property type="molecule type" value="Genomic_DNA"/>
</dbReference>
<feature type="chain" id="PRO_5043023947" description="Fimbrial adhesin MrpH C-terminal domain-containing protein" evidence="1">
    <location>
        <begin position="17"/>
        <end position="265"/>
    </location>
</feature>
<reference evidence="3 4" key="2">
    <citation type="journal article" date="2016" name="Front. Microbiol.">
        <title>When Genome-Based Approach Meets the 'Old but Good': Revealing Genes Involved in the Antibacterial Activity of Pseudomonas sp. P482 against Soft Rot Pathogens.</title>
        <authorList>
            <person name="Krzyzanowska D.M."/>
            <person name="Ossowicki A."/>
            <person name="Rajewska M."/>
            <person name="Maciag T."/>
            <person name="Jablonska M."/>
            <person name="Obuchowski M."/>
            <person name="Heeb S."/>
            <person name="Jafra S."/>
        </authorList>
    </citation>
    <scope>NUCLEOTIDE SEQUENCE [LARGE SCALE GENOMIC DNA]</scope>
    <source>
        <strain evidence="3 4">P482</strain>
    </source>
</reference>
<evidence type="ECO:0000259" key="2">
    <source>
        <dbReference type="Pfam" id="PF24223"/>
    </source>
</evidence>
<gene>
    <name evidence="3" type="ORF">BV82_26240</name>
</gene>
<keyword evidence="1" id="KW-0732">Signal</keyword>
<sequence length="265" mass="28245">MKYIPFLVFLIFSAPAAGSLYIEKVAGTQYYGMFGDMDNIRAKEIYKSHVPSTMTAVWPSKNGIWIIFVFPGVAWQDPIYLGQNLLPTDNADAVLGQLVNSQLAGGIIMPLVTTASFKSLIFMVCDYKTNTMAMTCKMATTAGGEITPPPPEEETLSCSITGTIELHHGSLTLETVANNSAQTAALVSCNRNASVSLSIEGMVKLNGVEGLYSQLTVGGAPVGQPYKFTAGTTYTPVDFKSVLRTVGTVTPGDFSGSAKVELAFP</sequence>
<evidence type="ECO:0000313" key="4">
    <source>
        <dbReference type="Proteomes" id="UP000027121"/>
    </source>
</evidence>
<protein>
    <recommendedName>
        <fullName evidence="2">Fimbrial adhesin MrpH C-terminal domain-containing protein</fullName>
    </recommendedName>
</protein>
<reference evidence="3 4" key="1">
    <citation type="journal article" date="2014" name="Genome Announc.">
        <title>Genome Sequence of Pseudomonas sp. Strain P482, a Tomato Rhizosphere Isolate with Broad-Spectrum Antimicrobial Activity.</title>
        <authorList>
            <person name="Krzyzanowska D.M."/>
            <person name="Ossowicki A."/>
            <person name="Jafra S."/>
        </authorList>
    </citation>
    <scope>NUCLEOTIDE SEQUENCE [LARGE SCALE GENOMIC DNA]</scope>
    <source>
        <strain evidence="3 4">P482</strain>
    </source>
</reference>
<dbReference type="GO" id="GO:0007155">
    <property type="term" value="P:cell adhesion"/>
    <property type="evidence" value="ECO:0007669"/>
    <property type="project" value="InterPro"/>
</dbReference>
<evidence type="ECO:0000256" key="1">
    <source>
        <dbReference type="SAM" id="SignalP"/>
    </source>
</evidence>
<organism evidence="3 4">
    <name type="scientific">Pseudomonas donghuensis</name>
    <dbReference type="NCBI Taxonomy" id="1163398"/>
    <lineage>
        <taxon>Bacteria</taxon>
        <taxon>Pseudomonadati</taxon>
        <taxon>Pseudomonadota</taxon>
        <taxon>Gammaproteobacteria</taxon>
        <taxon>Pseudomonadales</taxon>
        <taxon>Pseudomonadaceae</taxon>
        <taxon>Pseudomonas</taxon>
    </lineage>
</organism>
<accession>A0AAQ0INL3</accession>
<proteinExistence type="predicted"/>
<dbReference type="GO" id="GO:0009289">
    <property type="term" value="C:pilus"/>
    <property type="evidence" value="ECO:0007669"/>
    <property type="project" value="InterPro"/>
</dbReference>
<keyword evidence="4" id="KW-1185">Reference proteome</keyword>
<dbReference type="KEGG" id="pdw:BV82_26240"/>
<dbReference type="Pfam" id="PF24223">
    <property type="entry name" value="MrpH_C"/>
    <property type="match status" value="1"/>
</dbReference>
<dbReference type="Proteomes" id="UP000027121">
    <property type="component" value="Chromosome"/>
</dbReference>
<dbReference type="Gene3D" id="2.60.40.1090">
    <property type="entry name" value="Fimbrial-type adhesion domain"/>
    <property type="match status" value="1"/>
</dbReference>
<feature type="signal peptide" evidence="1">
    <location>
        <begin position="1"/>
        <end position="16"/>
    </location>
</feature>
<feature type="domain" description="Fimbrial adhesin MrpH C-terminal" evidence="2">
    <location>
        <begin position="161"/>
        <end position="265"/>
    </location>
</feature>
<dbReference type="AlphaFoldDB" id="A0AAQ0INL3"/>
<dbReference type="RefSeq" id="WP_036994861.1">
    <property type="nucleotide sequence ID" value="NZ_CP071706.1"/>
</dbReference>
<name>A0AAQ0INL3_9PSED</name>
<dbReference type="InterPro" id="IPR036937">
    <property type="entry name" value="Adhesion_dom_fimbrial_sf"/>
</dbReference>
<dbReference type="InterPro" id="IPR057010">
    <property type="entry name" value="MrpH_C"/>
</dbReference>
<dbReference type="GeneID" id="98285845"/>